<protein>
    <submittedName>
        <fullName evidence="9">M20/M25/M40 family metallo-hydrolase</fullName>
    </submittedName>
</protein>
<dbReference type="InterPro" id="IPR002933">
    <property type="entry name" value="Peptidase_M20"/>
</dbReference>
<evidence type="ECO:0000259" key="8">
    <source>
        <dbReference type="Pfam" id="PF07687"/>
    </source>
</evidence>
<sequence>MMYEVNQERILQTFCELTSIDSLSFDERSMADELKKRLTSLGLTVEEDNAGAQLGGNAGNIIAVLKGNSLKPSILFSCHMDTVMPGNNKRAIIDGNKIHTDGSTILGGDDVSGITCILEMLHQIEEKNLKHGDIFIVFTVAEEMGLQGAKHLDVRRIPADFGFVLDDLGNAGEVIATAPGHVKITGKILGKSVHAGVEPENGINAIEILSEAICHMDLGRIDHETTANIGMVKGGIGMNTVCGEIEFIGEVRSINEKKIQNQLAHIRTNFERAAQKYGGQVEFNEELLYSAVDIEKHPDLKKIIEEACTKIDVPLVLKSSGGGSDGSIFNGSGIPTVTLATAFFNPHGTNEYVLADEMIKLSKLVLAIIQNV</sequence>
<dbReference type="InterPro" id="IPR011650">
    <property type="entry name" value="Peptidase_M20_dimer"/>
</dbReference>
<keyword evidence="2 7" id="KW-0479">Metal-binding</keyword>
<reference evidence="9" key="1">
    <citation type="submission" date="2022-07" db="EMBL/GenBank/DDBJ databases">
        <title>Enhanced cultured diversity of the mouse gut microbiota enables custom-made synthetic communities.</title>
        <authorList>
            <person name="Afrizal A."/>
        </authorList>
    </citation>
    <scope>NUCLEOTIDE SEQUENCE</scope>
    <source>
        <strain evidence="9">DSM 28593</strain>
    </source>
</reference>
<feature type="binding site" evidence="7">
    <location>
        <position position="109"/>
    </location>
    <ligand>
        <name>Zn(2+)</name>
        <dbReference type="ChEBI" id="CHEBI:29105"/>
        <label>2</label>
    </ligand>
</feature>
<feature type="binding site" evidence="7">
    <location>
        <position position="166"/>
    </location>
    <ligand>
        <name>Zn(2+)</name>
        <dbReference type="ChEBI" id="CHEBI:29105"/>
        <label>1</label>
    </ligand>
</feature>
<evidence type="ECO:0000256" key="3">
    <source>
        <dbReference type="ARBA" id="ARBA00022801"/>
    </source>
</evidence>
<comment type="cofactor">
    <cofactor evidence="7">
        <name>a divalent metal cation</name>
        <dbReference type="ChEBI" id="CHEBI:60240"/>
    </cofactor>
    <text evidence="7">Binds 2 divalent metal cations per subunit.</text>
</comment>
<feature type="binding site" evidence="7">
    <location>
        <position position="143"/>
    </location>
    <ligand>
        <name>Zn(2+)</name>
        <dbReference type="ChEBI" id="CHEBI:29105"/>
        <label>2</label>
    </ligand>
</feature>
<keyword evidence="4" id="KW-0862">Zinc</keyword>
<dbReference type="Pfam" id="PF01546">
    <property type="entry name" value="Peptidase_M20"/>
    <property type="match status" value="1"/>
</dbReference>
<dbReference type="InterPro" id="IPR010162">
    <property type="entry name" value="PepT-like"/>
</dbReference>
<feature type="domain" description="Peptidase M20 dimerisation" evidence="8">
    <location>
        <begin position="183"/>
        <end position="277"/>
    </location>
</feature>
<dbReference type="PIRSF" id="PIRSF001123">
    <property type="entry name" value="PepA_GA"/>
    <property type="match status" value="1"/>
</dbReference>
<evidence type="ECO:0000313" key="10">
    <source>
        <dbReference type="Proteomes" id="UP001205748"/>
    </source>
</evidence>
<dbReference type="GO" id="GO:0004177">
    <property type="term" value="F:aminopeptidase activity"/>
    <property type="evidence" value="ECO:0007669"/>
    <property type="project" value="UniProtKB-UniRule"/>
</dbReference>
<dbReference type="EMBL" id="JANKAS010000021">
    <property type="protein sequence ID" value="MCR1900172.1"/>
    <property type="molecule type" value="Genomic_DNA"/>
</dbReference>
<proteinExistence type="inferred from homology"/>
<name>A0AAE3HIK6_9FIRM</name>
<evidence type="ECO:0000256" key="2">
    <source>
        <dbReference type="ARBA" id="ARBA00022723"/>
    </source>
</evidence>
<dbReference type="PANTHER" id="PTHR42994">
    <property type="entry name" value="PEPTIDASE T"/>
    <property type="match status" value="1"/>
</dbReference>
<dbReference type="Pfam" id="PF07687">
    <property type="entry name" value="M20_dimer"/>
    <property type="match status" value="1"/>
</dbReference>
<dbReference type="Gene3D" id="3.40.630.10">
    <property type="entry name" value="Zn peptidases"/>
    <property type="match status" value="1"/>
</dbReference>
<dbReference type="PANTHER" id="PTHR42994:SF2">
    <property type="entry name" value="PEPTIDASE"/>
    <property type="match status" value="1"/>
</dbReference>
<evidence type="ECO:0000256" key="1">
    <source>
        <dbReference type="ARBA" id="ARBA00001947"/>
    </source>
</evidence>
<evidence type="ECO:0000256" key="5">
    <source>
        <dbReference type="PIRNR" id="PIRNR001123"/>
    </source>
</evidence>
<keyword evidence="3" id="KW-0378">Hydrolase</keyword>
<comment type="cofactor">
    <cofactor evidence="1">
        <name>Zn(2+)</name>
        <dbReference type="ChEBI" id="CHEBI:29105"/>
    </cofactor>
</comment>
<dbReference type="Proteomes" id="UP001205748">
    <property type="component" value="Unassembled WGS sequence"/>
</dbReference>
<dbReference type="SUPFAM" id="SSF53187">
    <property type="entry name" value="Zn-dependent exopeptidases"/>
    <property type="match status" value="1"/>
</dbReference>
<evidence type="ECO:0000256" key="7">
    <source>
        <dbReference type="PIRSR" id="PIRSR001123-2"/>
    </source>
</evidence>
<dbReference type="SUPFAM" id="SSF55031">
    <property type="entry name" value="Bacterial exopeptidase dimerisation domain"/>
    <property type="match status" value="1"/>
</dbReference>
<dbReference type="RefSeq" id="WP_257533261.1">
    <property type="nucleotide sequence ID" value="NZ_JANKAS010000021.1"/>
</dbReference>
<dbReference type="Gene3D" id="3.30.70.360">
    <property type="match status" value="1"/>
</dbReference>
<dbReference type="NCBIfam" id="TIGR01883">
    <property type="entry name" value="PepT-like"/>
    <property type="match status" value="1"/>
</dbReference>
<dbReference type="InterPro" id="IPR008007">
    <property type="entry name" value="Peptidase_M42"/>
</dbReference>
<dbReference type="InterPro" id="IPR036264">
    <property type="entry name" value="Bact_exopeptidase_dim_dom"/>
</dbReference>
<evidence type="ECO:0000256" key="6">
    <source>
        <dbReference type="PIRSR" id="PIRSR001123-1"/>
    </source>
</evidence>
<evidence type="ECO:0000256" key="4">
    <source>
        <dbReference type="ARBA" id="ARBA00022833"/>
    </source>
</evidence>
<keyword evidence="10" id="KW-1185">Reference proteome</keyword>
<evidence type="ECO:0000313" key="9">
    <source>
        <dbReference type="EMBL" id="MCR1900172.1"/>
    </source>
</evidence>
<accession>A0AAE3HIK6</accession>
<organism evidence="9 10">
    <name type="scientific">Irregularibacter muris</name>
    <dbReference type="NCBI Taxonomy" id="1796619"/>
    <lineage>
        <taxon>Bacteria</taxon>
        <taxon>Bacillati</taxon>
        <taxon>Bacillota</taxon>
        <taxon>Clostridia</taxon>
        <taxon>Eubacteriales</taxon>
        <taxon>Eubacteriaceae</taxon>
        <taxon>Irregularibacter</taxon>
    </lineage>
</organism>
<dbReference type="GO" id="GO:0046872">
    <property type="term" value="F:metal ion binding"/>
    <property type="evidence" value="ECO:0007669"/>
    <property type="project" value="UniProtKB-UniRule"/>
</dbReference>
<feature type="binding site" evidence="7">
    <location>
        <position position="109"/>
    </location>
    <ligand>
        <name>Zn(2+)</name>
        <dbReference type="ChEBI" id="CHEBI:29105"/>
        <label>1</label>
    </ligand>
</feature>
<dbReference type="AlphaFoldDB" id="A0AAE3HIK6"/>
<feature type="active site" description="Proton acceptor" evidence="6">
    <location>
        <position position="142"/>
    </location>
</feature>
<gene>
    <name evidence="9" type="ORF">NSA47_14490</name>
</gene>
<comment type="caution">
    <text evidence="9">The sequence shown here is derived from an EMBL/GenBank/DDBJ whole genome shotgun (WGS) entry which is preliminary data.</text>
</comment>
<comment type="similarity">
    <text evidence="5">Belongs to the peptidase M42 family.</text>
</comment>